<name>A0A316FEN5_9GAMM</name>
<dbReference type="Proteomes" id="UP000245790">
    <property type="component" value="Unassembled WGS sequence"/>
</dbReference>
<keyword evidence="1" id="KW-0812">Transmembrane</keyword>
<dbReference type="PANTHER" id="PTHR31061">
    <property type="entry name" value="LD22376P"/>
    <property type="match status" value="1"/>
</dbReference>
<feature type="transmembrane region" description="Helical" evidence="1">
    <location>
        <begin position="229"/>
        <end position="250"/>
    </location>
</feature>
<gene>
    <name evidence="2" type="ORF">C8D97_111116</name>
</gene>
<dbReference type="OrthoDB" id="9788724at2"/>
<feature type="transmembrane region" description="Helical" evidence="1">
    <location>
        <begin position="162"/>
        <end position="180"/>
    </location>
</feature>
<dbReference type="PANTHER" id="PTHR31061:SF24">
    <property type="entry name" value="LD22376P"/>
    <property type="match status" value="1"/>
</dbReference>
<feature type="transmembrane region" description="Helical" evidence="1">
    <location>
        <begin position="105"/>
        <end position="122"/>
    </location>
</feature>
<feature type="transmembrane region" description="Helical" evidence="1">
    <location>
        <begin position="262"/>
        <end position="281"/>
    </location>
</feature>
<evidence type="ECO:0000313" key="2">
    <source>
        <dbReference type="EMBL" id="PWK47371.1"/>
    </source>
</evidence>
<feature type="transmembrane region" description="Helical" evidence="1">
    <location>
        <begin position="360"/>
        <end position="382"/>
    </location>
</feature>
<dbReference type="GO" id="GO:0016746">
    <property type="term" value="F:acyltransferase activity"/>
    <property type="evidence" value="ECO:0007669"/>
    <property type="project" value="UniProtKB-KW"/>
</dbReference>
<sequence>MSAEYSKSTRSGSKLRILSIDALRGFDMFWIIGAEKLFYGLALIWPIAIWQSLAQQMQHSEWHGFTAYDLIFPLFIFISGVSVGISRTDLAGKPWKDKQPYAIKLIKRVLLLCLLGVVYNHGWGKGIPLSWEAVRYTSVLAKIAIAWGITAWLVWHFSLQKLIIILGVGLVGYALLQAFVCIGSDGFGNDFAHYGCGDYSEAYSINAWVDQSFLPGQFYQSDTLDPEGLLAHIGSIFTALAGAIIGRLVYVRLSSSLLRLRFMLITAGSCLLAGFVISSFIPINKVLWTLPFNLLSIGYSCLLLAIFYWLFDVWQWRQLAVFFAVIGANAIAIYLSTALFDWHYIVSSLIGGLLVSIPEHYQLITSTVALLSVQWWVLYLCYKRKIFIKV</sequence>
<feature type="transmembrane region" description="Helical" evidence="1">
    <location>
        <begin position="134"/>
        <end position="155"/>
    </location>
</feature>
<feature type="transmembrane region" description="Helical" evidence="1">
    <location>
        <begin position="318"/>
        <end position="340"/>
    </location>
</feature>
<keyword evidence="2" id="KW-0012">Acyltransferase</keyword>
<protein>
    <submittedName>
        <fullName evidence="2">Putative acyltransferase</fullName>
    </submittedName>
</protein>
<keyword evidence="1" id="KW-0472">Membrane</keyword>
<comment type="caution">
    <text evidence="2">The sequence shown here is derived from an EMBL/GenBank/DDBJ whole genome shotgun (WGS) entry which is preliminary data.</text>
</comment>
<evidence type="ECO:0000313" key="3">
    <source>
        <dbReference type="Proteomes" id="UP000245790"/>
    </source>
</evidence>
<dbReference type="RefSeq" id="WP_109764620.1">
    <property type="nucleotide sequence ID" value="NZ_QGGU01000011.1"/>
</dbReference>
<proteinExistence type="predicted"/>
<dbReference type="AlphaFoldDB" id="A0A316FEN5"/>
<keyword evidence="2" id="KW-0808">Transferase</keyword>
<keyword evidence="1" id="KW-1133">Transmembrane helix</keyword>
<dbReference type="EMBL" id="QGGU01000011">
    <property type="protein sequence ID" value="PWK47371.1"/>
    <property type="molecule type" value="Genomic_DNA"/>
</dbReference>
<keyword evidence="3" id="KW-1185">Reference proteome</keyword>
<feature type="transmembrane region" description="Helical" evidence="1">
    <location>
        <begin position="65"/>
        <end position="85"/>
    </location>
</feature>
<organism evidence="2 3">
    <name type="scientific">Pleionea mediterranea</name>
    <dbReference type="NCBI Taxonomy" id="523701"/>
    <lineage>
        <taxon>Bacteria</taxon>
        <taxon>Pseudomonadati</taxon>
        <taxon>Pseudomonadota</taxon>
        <taxon>Gammaproteobacteria</taxon>
        <taxon>Oceanospirillales</taxon>
        <taxon>Pleioneaceae</taxon>
        <taxon>Pleionea</taxon>
    </lineage>
</organism>
<evidence type="ECO:0000256" key="1">
    <source>
        <dbReference type="SAM" id="Phobius"/>
    </source>
</evidence>
<reference evidence="2 3" key="1">
    <citation type="submission" date="2018-05" db="EMBL/GenBank/DDBJ databases">
        <title>Genomic Encyclopedia of Type Strains, Phase IV (KMG-IV): sequencing the most valuable type-strain genomes for metagenomic binning, comparative biology and taxonomic classification.</title>
        <authorList>
            <person name="Goeker M."/>
        </authorList>
    </citation>
    <scope>NUCLEOTIDE SEQUENCE [LARGE SCALE GENOMIC DNA]</scope>
    <source>
        <strain evidence="2 3">DSM 25350</strain>
    </source>
</reference>
<accession>A0A316FEN5</accession>
<feature type="transmembrane region" description="Helical" evidence="1">
    <location>
        <begin position="37"/>
        <end position="53"/>
    </location>
</feature>
<feature type="transmembrane region" description="Helical" evidence="1">
    <location>
        <begin position="287"/>
        <end position="311"/>
    </location>
</feature>